<protein>
    <submittedName>
        <fullName evidence="1">Uncharacterized protein</fullName>
    </submittedName>
</protein>
<dbReference type="AlphaFoldDB" id="A0A0A0F537"/>
<dbReference type="EMBL" id="AVPT01000002">
    <property type="protein sequence ID" value="KGM57483.1"/>
    <property type="molecule type" value="Genomic_DNA"/>
</dbReference>
<accession>A0A0A0F537</accession>
<evidence type="ECO:0000313" key="2">
    <source>
        <dbReference type="Proteomes" id="UP000029989"/>
    </source>
</evidence>
<gene>
    <name evidence="1" type="ORF">N799_05290</name>
</gene>
<comment type="caution">
    <text evidence="1">The sequence shown here is derived from an EMBL/GenBank/DDBJ whole genome shotgun (WGS) entry which is preliminary data.</text>
</comment>
<organism evidence="1 2">
    <name type="scientific">Lysobacter arseniciresistens ZS79</name>
    <dbReference type="NCBI Taxonomy" id="913325"/>
    <lineage>
        <taxon>Bacteria</taxon>
        <taxon>Pseudomonadati</taxon>
        <taxon>Pseudomonadota</taxon>
        <taxon>Gammaproteobacteria</taxon>
        <taxon>Lysobacterales</taxon>
        <taxon>Lysobacteraceae</taxon>
        <taxon>Novilysobacter</taxon>
    </lineage>
</organism>
<dbReference type="RefSeq" id="WP_036206905.1">
    <property type="nucleotide sequence ID" value="NZ_AVPT01000002.1"/>
</dbReference>
<proteinExistence type="predicted"/>
<reference evidence="1 2" key="1">
    <citation type="journal article" date="2015" name="Stand. Genomic Sci.">
        <title>Genomic information of the arsenic-resistant bacterium Lysobacter arseniciresistens type strain ZS79(T) and comparison of Lysobacter draft genomes.</title>
        <authorList>
            <person name="Liu L."/>
            <person name="Zhang S."/>
            <person name="Luo M."/>
            <person name="Wang G."/>
        </authorList>
    </citation>
    <scope>NUCLEOTIDE SEQUENCE [LARGE SCALE GENOMIC DNA]</scope>
    <source>
        <strain evidence="1 2">ZS79</strain>
    </source>
</reference>
<name>A0A0A0F537_9GAMM</name>
<evidence type="ECO:0000313" key="1">
    <source>
        <dbReference type="EMBL" id="KGM57483.1"/>
    </source>
</evidence>
<keyword evidence="2" id="KW-1185">Reference proteome</keyword>
<sequence length="84" mass="9526">MSILSILPFAMFTPPSKEPQDEAGLLAHAIENSDIDYLDMALDEHVYVHPRFAQMASEIGEQSIISRIRKHMFTQNMNAPVRIV</sequence>
<dbReference type="Proteomes" id="UP000029989">
    <property type="component" value="Unassembled WGS sequence"/>
</dbReference>